<proteinExistence type="predicted"/>
<keyword evidence="1" id="KW-0472">Membrane</keyword>
<feature type="transmembrane region" description="Helical" evidence="1">
    <location>
        <begin position="21"/>
        <end position="38"/>
    </location>
</feature>
<organism evidence="2">
    <name type="scientific">Siphoviridae sp. ctK0l2</name>
    <dbReference type="NCBI Taxonomy" id="2826243"/>
    <lineage>
        <taxon>Viruses</taxon>
        <taxon>Duplodnaviria</taxon>
        <taxon>Heunggongvirae</taxon>
        <taxon>Uroviricota</taxon>
        <taxon>Caudoviricetes</taxon>
    </lineage>
</organism>
<accession>A0A8S5NKH2</accession>
<keyword evidence="1" id="KW-1133">Transmembrane helix</keyword>
<keyword evidence="1" id="KW-0812">Transmembrane</keyword>
<dbReference type="EMBL" id="BK015181">
    <property type="protein sequence ID" value="DAD94786.1"/>
    <property type="molecule type" value="Genomic_DNA"/>
</dbReference>
<evidence type="ECO:0000256" key="1">
    <source>
        <dbReference type="SAM" id="Phobius"/>
    </source>
</evidence>
<evidence type="ECO:0000313" key="2">
    <source>
        <dbReference type="EMBL" id="DAD94786.1"/>
    </source>
</evidence>
<protein>
    <submittedName>
        <fullName evidence="2">Uncharacterized protein</fullName>
    </submittedName>
</protein>
<reference evidence="2" key="1">
    <citation type="journal article" date="2021" name="Proc. Natl. Acad. Sci. U.S.A.">
        <title>A Catalog of Tens of Thousands of Viruses from Human Metagenomes Reveals Hidden Associations with Chronic Diseases.</title>
        <authorList>
            <person name="Tisza M.J."/>
            <person name="Buck C.B."/>
        </authorList>
    </citation>
    <scope>NUCLEOTIDE SEQUENCE</scope>
    <source>
        <strain evidence="2">CtK0l2</strain>
    </source>
</reference>
<sequence length="64" mass="7693">MLHKDLLSSYPLYRRYYLNRMFKFCVFYFMNGYTSYSANAMSYASISMNISRILFSASDNELRE</sequence>
<name>A0A8S5NKH2_9CAUD</name>